<organism evidence="1 2">
    <name type="scientific">Achromobacter pulmonis</name>
    <dbReference type="NCBI Taxonomy" id="1389932"/>
    <lineage>
        <taxon>Bacteria</taxon>
        <taxon>Pseudomonadati</taxon>
        <taxon>Pseudomonadota</taxon>
        <taxon>Betaproteobacteria</taxon>
        <taxon>Burkholderiales</taxon>
        <taxon>Alcaligenaceae</taxon>
        <taxon>Achromobacter</taxon>
    </lineage>
</organism>
<accession>A0A2N8K9J4</accession>
<protein>
    <submittedName>
        <fullName evidence="1">Uncharacterized protein</fullName>
    </submittedName>
</protein>
<comment type="caution">
    <text evidence="1">The sequence shown here is derived from an EMBL/GenBank/DDBJ whole genome shotgun (WGS) entry which is preliminary data.</text>
</comment>
<dbReference type="EMBL" id="POQS01000011">
    <property type="protein sequence ID" value="PND30119.1"/>
    <property type="molecule type" value="Genomic_DNA"/>
</dbReference>
<proteinExistence type="predicted"/>
<evidence type="ECO:0000313" key="2">
    <source>
        <dbReference type="Proteomes" id="UP000235994"/>
    </source>
</evidence>
<dbReference type="Pfam" id="PF00415">
    <property type="entry name" value="RCC1"/>
    <property type="match status" value="4"/>
</dbReference>
<dbReference type="SUPFAM" id="SSF50985">
    <property type="entry name" value="RCC1/BLIP-II"/>
    <property type="match status" value="2"/>
</dbReference>
<dbReference type="PRINTS" id="PR00633">
    <property type="entry name" value="RCCNDNSATION"/>
</dbReference>
<keyword evidence="2" id="KW-1185">Reference proteome</keyword>
<dbReference type="PANTHER" id="PTHR45982:SF1">
    <property type="entry name" value="REGULATOR OF CHROMOSOME CONDENSATION"/>
    <property type="match status" value="1"/>
</dbReference>
<dbReference type="PANTHER" id="PTHR45982">
    <property type="entry name" value="REGULATOR OF CHROMOSOME CONDENSATION"/>
    <property type="match status" value="1"/>
</dbReference>
<dbReference type="InterPro" id="IPR000408">
    <property type="entry name" value="Reg_chr_condens"/>
</dbReference>
<dbReference type="Proteomes" id="UP000235994">
    <property type="component" value="Unassembled WGS sequence"/>
</dbReference>
<dbReference type="AlphaFoldDB" id="A0A2N8K9J4"/>
<dbReference type="GO" id="GO:0005085">
    <property type="term" value="F:guanyl-nucleotide exchange factor activity"/>
    <property type="evidence" value="ECO:0007669"/>
    <property type="project" value="TreeGrafter"/>
</dbReference>
<gene>
    <name evidence="1" type="ORF">C1I89_30820</name>
</gene>
<dbReference type="PROSITE" id="PS50012">
    <property type="entry name" value="RCC1_3"/>
    <property type="match status" value="3"/>
</dbReference>
<dbReference type="InterPro" id="IPR009091">
    <property type="entry name" value="RCC1/BLIP-II"/>
</dbReference>
<dbReference type="RefSeq" id="WP_102776075.1">
    <property type="nucleotide sequence ID" value="NZ_POQS01000011.1"/>
</dbReference>
<dbReference type="InterPro" id="IPR051553">
    <property type="entry name" value="Ran_GTPase-activating"/>
</dbReference>
<name>A0A2N8K9J4_9BURK</name>
<dbReference type="GO" id="GO:0005737">
    <property type="term" value="C:cytoplasm"/>
    <property type="evidence" value="ECO:0007669"/>
    <property type="project" value="TreeGrafter"/>
</dbReference>
<dbReference type="Gene3D" id="2.130.10.30">
    <property type="entry name" value="Regulator of chromosome condensation 1/beta-lactamase-inhibitor protein II"/>
    <property type="match status" value="2"/>
</dbReference>
<evidence type="ECO:0000313" key="1">
    <source>
        <dbReference type="EMBL" id="PND30119.1"/>
    </source>
</evidence>
<sequence length="548" mass="57440">MGTVSLGKIAFSWRGPYAEGAAYARQDVVGHQGDSWVCLVDGTLGVLPGSDAAVWQLFAQGSLNVAGTAGDLIYFDGQQLAALSPGQSGQVLKIDQASGLPTWGAVESRSGVRVKALPQGVNTSYRKGACVMEDGSVRFWGDNGAYMHGTGANAADRSYPSRAAFPFGATPIEKLYLAYSSLSWAIDVDGKLWTWGTDGYGASGNGTTVASTVPYCTSDNPANSVYGRQVVEVASLLSTEGYPSTLVRTADGKVHACGYNAYGQVGVGDTANRSHLIEVPLLSDIVKIAGGRERYTTYYALTASGQLYAWGYNAEQQLGNGVTAQNNIPLLVPHFANNGIVLRDVVAAYKGCFAIDVDHNLYYWGTPENGVGGTGATTVTGVVLVATNVRDVFTGAGANPQAFVIKQDGSVWASGRNNHGNLGLGITTDVLSFTEVSALPRTIVKIVCGGSASFNYALFLTQAGSVYACGYNGNGALGLGDTTSRSLPELVPIAHRKVVDICSYGYSSEQGTGFLLDDGQLLQSGYAGESQLPEDDDEASFVPYPVVF</sequence>
<reference evidence="1 2" key="1">
    <citation type="submission" date="2018-01" db="EMBL/GenBank/DDBJ databases">
        <title>The draft genome of an aniline degradation strain ANB-1.</title>
        <authorList>
            <person name="Zhang L."/>
            <person name="Jiang J."/>
        </authorList>
    </citation>
    <scope>NUCLEOTIDE SEQUENCE [LARGE SCALE GENOMIC DNA]</scope>
    <source>
        <strain evidence="1 2">ANB-1</strain>
    </source>
</reference>